<protein>
    <recommendedName>
        <fullName evidence="1">ABC-three component systems C-terminal domain-containing protein</fullName>
    </recommendedName>
</protein>
<evidence type="ECO:0000313" key="2">
    <source>
        <dbReference type="EMBL" id="HEA15984.1"/>
    </source>
</evidence>
<dbReference type="InterPro" id="IPR046916">
    <property type="entry name" value="ABC-3C_CTD4"/>
</dbReference>
<dbReference type="EMBL" id="DRGM01000063">
    <property type="protein sequence ID" value="HEA15984.1"/>
    <property type="molecule type" value="Genomic_DNA"/>
</dbReference>
<feature type="domain" description="ABC-three component systems C-terminal" evidence="1">
    <location>
        <begin position="194"/>
        <end position="409"/>
    </location>
</feature>
<sequence>MANPQDIIRKNTVVVDDGSGVILQPMTQEYSYVVTAKHVIQVDKNDISKGFKLQNDIEIYTTADTKIALFDFYYHNDVDLVILKVEYLESDILTKHNTCQFDERLQLWGFPQFSANHRNEEKPRKEWIESYAATVCSVSSDKLECKADDNVEISGLEGFSGGGLFDITDNKVYLAAIEYRVHNPDAYVNRICSVPIQNLQKILDENNLLPICPPYLGSLSELTSEAFQSLSFFNPQTKEKLAKLFTNLSKDKIEQASFTPYSLIQKNKKLINELNNEPKSIENKELWTSILEFLQVYELLDSQFEWDEEFVNYLTKNFKFLYFIDESWKNKLKDIVLFDCGDLVNEGYLILIHNGSERPDEPDQLNKYRDPENLPSFIANGIDDPDSIAHIHSKRSKNISILHMAKLNKFSLSDREADFDNLTVVHLEEMKNQLIDSYSKYLSCGEKQ</sequence>
<dbReference type="RefSeq" id="WP_304180617.1">
    <property type="nucleotide sequence ID" value="NZ_DRGM01000063.1"/>
</dbReference>
<gene>
    <name evidence="2" type="ORF">ENH88_05965</name>
</gene>
<accession>A0A7V1GE09</accession>
<comment type="caution">
    <text evidence="2">The sequence shown here is derived from an EMBL/GenBank/DDBJ whole genome shotgun (WGS) entry which is preliminary data.</text>
</comment>
<reference evidence="2" key="1">
    <citation type="journal article" date="2020" name="mSystems">
        <title>Genome- and Community-Level Interaction Insights into Carbon Utilization and Element Cycling Functions of Hydrothermarchaeota in Hydrothermal Sediment.</title>
        <authorList>
            <person name="Zhou Z."/>
            <person name="Liu Y."/>
            <person name="Xu W."/>
            <person name="Pan J."/>
            <person name="Luo Z.H."/>
            <person name="Li M."/>
        </authorList>
    </citation>
    <scope>NUCLEOTIDE SEQUENCE [LARGE SCALE GENOMIC DNA]</scope>
    <source>
        <strain evidence="2">HyVt-346</strain>
    </source>
</reference>
<name>A0A7V1GE09_9GAMM</name>
<proteinExistence type="predicted"/>
<dbReference type="SUPFAM" id="SSF50494">
    <property type="entry name" value="Trypsin-like serine proteases"/>
    <property type="match status" value="1"/>
</dbReference>
<evidence type="ECO:0000259" key="1">
    <source>
        <dbReference type="Pfam" id="PF20280"/>
    </source>
</evidence>
<organism evidence="2">
    <name type="scientific">Pseudoalteromonas prydzensis</name>
    <dbReference type="NCBI Taxonomy" id="182141"/>
    <lineage>
        <taxon>Bacteria</taxon>
        <taxon>Pseudomonadati</taxon>
        <taxon>Pseudomonadota</taxon>
        <taxon>Gammaproteobacteria</taxon>
        <taxon>Alteromonadales</taxon>
        <taxon>Pseudoalteromonadaceae</taxon>
        <taxon>Pseudoalteromonas</taxon>
    </lineage>
</organism>
<dbReference type="Pfam" id="PF20280">
    <property type="entry name" value="CTD4"/>
    <property type="match status" value="1"/>
</dbReference>
<dbReference type="Proteomes" id="UP000886188">
    <property type="component" value="Unassembled WGS sequence"/>
</dbReference>
<dbReference type="InterPro" id="IPR009003">
    <property type="entry name" value="Peptidase_S1_PA"/>
</dbReference>
<dbReference type="AlphaFoldDB" id="A0A7V1GE09"/>